<dbReference type="STRING" id="231916.A0A409XYG3"/>
<name>A0A409XYG3_9AGAR</name>
<dbReference type="EMBL" id="NHYE01001415">
    <property type="protein sequence ID" value="PPQ95761.1"/>
    <property type="molecule type" value="Genomic_DNA"/>
</dbReference>
<dbReference type="Proteomes" id="UP000284706">
    <property type="component" value="Unassembled WGS sequence"/>
</dbReference>
<evidence type="ECO:0000256" key="1">
    <source>
        <dbReference type="ARBA" id="ARBA00022679"/>
    </source>
</evidence>
<comment type="caution">
    <text evidence="2">The sequence shown here is derived from an EMBL/GenBank/DDBJ whole genome shotgun (WGS) entry which is preliminary data.</text>
</comment>
<accession>A0A409XYG3</accession>
<keyword evidence="3" id="KW-1185">Reference proteome</keyword>
<gene>
    <name evidence="2" type="ORF">CVT26_015848</name>
</gene>
<protein>
    <submittedName>
        <fullName evidence="2">Uncharacterized protein</fullName>
    </submittedName>
</protein>
<dbReference type="SUPFAM" id="SSF52777">
    <property type="entry name" value="CoA-dependent acyltransferases"/>
    <property type="match status" value="1"/>
</dbReference>
<dbReference type="Gene3D" id="3.30.559.10">
    <property type="entry name" value="Chloramphenicol acetyltransferase-like domain"/>
    <property type="match status" value="4"/>
</dbReference>
<dbReference type="InterPro" id="IPR050317">
    <property type="entry name" value="Plant_Fungal_Acyltransferase"/>
</dbReference>
<dbReference type="OrthoDB" id="21502at2759"/>
<dbReference type="PANTHER" id="PTHR31642">
    <property type="entry name" value="TRICHOTHECENE 3-O-ACETYLTRANSFERASE"/>
    <property type="match status" value="1"/>
</dbReference>
<dbReference type="InterPro" id="IPR023213">
    <property type="entry name" value="CAT-like_dom_sf"/>
</dbReference>
<keyword evidence="1" id="KW-0808">Transferase</keyword>
<dbReference type="PANTHER" id="PTHR31642:SF310">
    <property type="entry name" value="FATTY ALCOHOL:CAFFEOYL-COA ACYLTRANSFERASE"/>
    <property type="match status" value="1"/>
</dbReference>
<sequence>MPASEPLFAYYPLTHFDFVKSTFGHTLGWLVEGILDEDKLDSALQRIVEKWPILAGRVDRDGDSYRIKVPLSGFPEGYAPFDLTSNDSPIPISNFVELPLPLFSNTLPASLFISPSAPKNTQLWYDGSVPFTFWHLTHFRHVGEEYTCIGLTFSHGVFDGLGISLIIQTLEAETLGRPWSFSAPQLLPGPNQNLFQVALEKRSAEIPSSDRTVYPYFNALGLWRALTTAFWYGWQACWHKVHSRAIMIPSGVCEKLASDARKALALEGKENVRLSTGDILAAWLLKIIYSTELDPKRRVALSNQMNLRNIFELDKSYIQNCFMALPYPLFTISELQTISLADLASKLSTAKSSASLTHAMTAHRRMECFVEDLRAGTKVCVGPIAEGADESLVMTNMVNGRALDIDWTGLGGGKTIFRYKSNRTPSSIPLSNAITIVGKLSDGRVALEATKHQFAYCPLTHFDFVWSTVGHTVGWLVEGILDEEKLDSVLHRIVKKWPLLAGRVERQGNSYRIKVPLGDYDEDHLPFVLTSSNSSSPITDFAELPLPLISNSLPASLFISPSAPKNPLLWYQQGLPLTYWHLTHFRHPGKEYTCIGLTFSHGVLDGMGVASIVHALEAETLGRPWSISPPQLLPGQNENAFQVALDLAEKETVKSLSGNAVYPYLNPLGAWQAIMLAFWCLWQVIWKKAYSCVIMIPGEACNRLVSETRKSLMLAGKDDVRLSTGDVLTAWLLKTIYLTEADAKRRISVSNQMCLRKYFKLNNNYIHNCVMALPYPVFTTAEVQTTPLSDLAYLLSAAKSSASITHAMAAYSRIKQYTNDFHAGTKIGISAFPQDSDECLFLTNMINGRVFDIDWSGLGGGKTVFRYKSTRNSSNIPPFNMVTVVGKLPDGRIALEVILDKKRMEVLEDEIVRLSSEID</sequence>
<dbReference type="GO" id="GO:0016747">
    <property type="term" value="F:acyltransferase activity, transferring groups other than amino-acyl groups"/>
    <property type="evidence" value="ECO:0007669"/>
    <property type="project" value="TreeGrafter"/>
</dbReference>
<dbReference type="InParanoid" id="A0A409XYG3"/>
<reference evidence="2 3" key="1">
    <citation type="journal article" date="2018" name="Evol. Lett.">
        <title>Horizontal gene cluster transfer increased hallucinogenic mushroom diversity.</title>
        <authorList>
            <person name="Reynolds H.T."/>
            <person name="Vijayakumar V."/>
            <person name="Gluck-Thaler E."/>
            <person name="Korotkin H.B."/>
            <person name="Matheny P.B."/>
            <person name="Slot J.C."/>
        </authorList>
    </citation>
    <scope>NUCLEOTIDE SEQUENCE [LARGE SCALE GENOMIC DNA]</scope>
    <source>
        <strain evidence="2 3">SRW20</strain>
    </source>
</reference>
<evidence type="ECO:0000313" key="3">
    <source>
        <dbReference type="Proteomes" id="UP000284706"/>
    </source>
</evidence>
<proteinExistence type="predicted"/>
<dbReference type="AlphaFoldDB" id="A0A409XYG3"/>
<organism evidence="2 3">
    <name type="scientific">Gymnopilus dilepis</name>
    <dbReference type="NCBI Taxonomy" id="231916"/>
    <lineage>
        <taxon>Eukaryota</taxon>
        <taxon>Fungi</taxon>
        <taxon>Dikarya</taxon>
        <taxon>Basidiomycota</taxon>
        <taxon>Agaricomycotina</taxon>
        <taxon>Agaricomycetes</taxon>
        <taxon>Agaricomycetidae</taxon>
        <taxon>Agaricales</taxon>
        <taxon>Agaricineae</taxon>
        <taxon>Hymenogastraceae</taxon>
        <taxon>Gymnopilus</taxon>
    </lineage>
</organism>
<evidence type="ECO:0000313" key="2">
    <source>
        <dbReference type="EMBL" id="PPQ95761.1"/>
    </source>
</evidence>